<name>A0A480A8H9_9CYAN</name>
<comment type="caution">
    <text evidence="1">The sequence shown here is derived from an EMBL/GenBank/DDBJ whole genome shotgun (WGS) entry which is preliminary data.</text>
</comment>
<evidence type="ECO:0000313" key="2">
    <source>
        <dbReference type="Proteomes" id="UP000300142"/>
    </source>
</evidence>
<sequence>MTKDRIKLQANEIKPRLQLLKKKALLIEPKLAARIREIGITLSKYKNEILDKKRFLIDFMNEFYYDIETYLYTIQPLLKLSPTERERYCQQKNISVTEYYWYTVILPKWLSQEDPKFSYWIEKLIQDEYTGNDKDLIFNLTKTINSRTDGSASNRYILDLSMATDLLVSHVPSTLEPIFVQLTGISNLQDGQPNPDFLNKQQRWNNTLSCWGIKRALLVAHDNQVNSPNNLLKLADVMLKESSDRPTNFIAVIPFPG</sequence>
<dbReference type="EMBL" id="BJCE01000142">
    <property type="protein sequence ID" value="GCL38434.1"/>
    <property type="molecule type" value="Genomic_DNA"/>
</dbReference>
<dbReference type="RefSeq" id="WP_137668323.1">
    <property type="nucleotide sequence ID" value="NZ_BJCE01000142.1"/>
</dbReference>
<gene>
    <name evidence="1" type="ORF">SR1949_35490</name>
</gene>
<accession>A0A480A8H9</accession>
<evidence type="ECO:0000313" key="1">
    <source>
        <dbReference type="EMBL" id="GCL38434.1"/>
    </source>
</evidence>
<dbReference type="AlphaFoldDB" id="A0A480A8H9"/>
<keyword evidence="2" id="KW-1185">Reference proteome</keyword>
<protein>
    <submittedName>
        <fullName evidence="1">Uncharacterized protein</fullName>
    </submittedName>
</protein>
<dbReference type="Proteomes" id="UP000300142">
    <property type="component" value="Unassembled WGS sequence"/>
</dbReference>
<proteinExistence type="predicted"/>
<reference evidence="2" key="1">
    <citation type="submission" date="2019-02" db="EMBL/GenBank/DDBJ databases">
        <title>Draft genome sequence of Sphaerospermopsis reniformis NIES-1949.</title>
        <authorList>
            <person name="Yamaguchi H."/>
            <person name="Suzuki S."/>
            <person name="Kawachi M."/>
        </authorList>
    </citation>
    <scope>NUCLEOTIDE SEQUENCE [LARGE SCALE GENOMIC DNA]</scope>
    <source>
        <strain evidence="2">NIES-1949</strain>
    </source>
</reference>
<organism evidence="1 2">
    <name type="scientific">Sphaerospermopsis reniformis</name>
    <dbReference type="NCBI Taxonomy" id="531300"/>
    <lineage>
        <taxon>Bacteria</taxon>
        <taxon>Bacillati</taxon>
        <taxon>Cyanobacteriota</taxon>
        <taxon>Cyanophyceae</taxon>
        <taxon>Nostocales</taxon>
        <taxon>Aphanizomenonaceae</taxon>
        <taxon>Sphaerospermopsis</taxon>
    </lineage>
</organism>